<dbReference type="GO" id="GO:0005826">
    <property type="term" value="C:actomyosin contractile ring"/>
    <property type="evidence" value="ECO:0007669"/>
    <property type="project" value="TreeGrafter"/>
</dbReference>
<dbReference type="HOGENOM" id="CLU_006748_0_0_1"/>
<feature type="compositionally biased region" description="Low complexity" evidence="3">
    <location>
        <begin position="291"/>
        <end position="305"/>
    </location>
</feature>
<dbReference type="SMART" id="SM00555">
    <property type="entry name" value="GIT"/>
    <property type="match status" value="2"/>
</dbReference>
<feature type="coiled-coil region" evidence="2">
    <location>
        <begin position="506"/>
        <end position="687"/>
    </location>
</feature>
<keyword evidence="1" id="KW-0677">Repeat</keyword>
<dbReference type="EMBL" id="CP003822">
    <property type="protein sequence ID" value="AFR94073.2"/>
    <property type="molecule type" value="Genomic_DNA"/>
</dbReference>
<feature type="compositionally biased region" description="Basic and acidic residues" evidence="3">
    <location>
        <begin position="267"/>
        <end position="282"/>
    </location>
</feature>
<dbReference type="VEuPathDB" id="FungiDB:CNAG_07562"/>
<feature type="compositionally biased region" description="Low complexity" evidence="3">
    <location>
        <begin position="127"/>
        <end position="139"/>
    </location>
</feature>
<evidence type="ECO:0000313" key="6">
    <source>
        <dbReference type="Proteomes" id="UP000010091"/>
    </source>
</evidence>
<dbReference type="InterPro" id="IPR022018">
    <property type="entry name" value="GIT1_C"/>
</dbReference>
<gene>
    <name evidence="5" type="ORF">CNAG_07562</name>
</gene>
<sequence>MCLFFFTSYISILSPIPRARQLAQDGLPLAPRLSRHGIIIARWVTAAAPNNQLTRRTNATSLHFPLQIYLLSSYKYPSTQSMSMAAPRPFAGPSYPISPTPTTPSVGYSQYGSQSFAGAPSRQLSMSSSAYAPSASVPSNRGPGMKTNEKKGESREVARVHWRALKEFLSAWIERESPSSRASAREKLTRLTKLQFQELSTDVYDELMRRLAAEKGEGETAPFLPVREDFHPKRNQARQKLATLPNNRFKDLASDVFYELRRRFPDFDREDTQAAQTRRYDEPPPAPGPRPSLSQSISQQSFSFSAHDRASPTPLQAYMSRNESSNSLHQRQGSRQMSRNESSNSLHQRQGSRQMSSSTHRSRPSNDPTRQVQRDPEEEFLDDGLERRPQANHMAATNDVIVPSKSRLREEEIEVPYARDSTVDALRQSMASYGGEQSLDNGRDSRASYNVNFSLGGDRSRSTPQTGKSQLDMRSPESRGYRNLDDKASLDEEREKRLRSEYEFRISGLDRKLLNAEKERDEARRAEAQEKNLRMEWEEEVRTLKEQAVTHASSLRALQHELDLARDQMESARQRADEAHADADQEVRQWRERCEQLENECRRLEDEKAALEEELQKGGRDGQAMGDMKQELQSLVDELNSLSVRNDELMTEREQDAARMSDMEARVSDYRRKYDAVRIELRNLKATSTVFATFSKPVTDDHLPASPDGNIMDVNVSAFQSSIDGLLSAARSSTPSGVLPAMKAIVEAITSIGEDVKSFEAHPNLDVDVSRLESLKHESTSRLNNLMQSARNHAMASGLSPVSLLDAAAGHLSANVIEIIKLLKIKRSDKTDLKRSSSRLSIRDMVNRDRDRERERANESWDNNYRPGSRTETPDSRGLQAIGRTERTAPSRSDSSNDLRYDGARTATPTEVAHAKLNGVAPPSSYRSPSATSALPVQVTPSSAPMPQVSPSTISDPSLASASSPATAPAATSRPTNMRINSFQSTSTTRSDSFDLERKSTLINERSLAAHVEPRGLRTMNHVREESGSASNERESLGSTGTASSNGGPMTALGSAQPFNAVEVKQDEAEDDGREWEDLRPYLNGQSSALVNSIQNLLASIRTNASPSVLNEHLSEVIAIASSIVAVSTNALPSSLRAQGDGLLRELVNNTNKLSEAQELGKQGQGSGQQGGFEKGVRQQIASASFGVAKSLKALMKLGGNE</sequence>
<dbReference type="KEGG" id="cng:CNAG_07562"/>
<evidence type="ECO:0000256" key="2">
    <source>
        <dbReference type="SAM" id="Coils"/>
    </source>
</evidence>
<keyword evidence="6" id="KW-1185">Reference proteome</keyword>
<dbReference type="Proteomes" id="UP000010091">
    <property type="component" value="Chromosome 3"/>
</dbReference>
<dbReference type="AlphaFoldDB" id="J9VIP7"/>
<feature type="compositionally biased region" description="Basic and acidic residues" evidence="3">
    <location>
        <begin position="1014"/>
        <end position="1036"/>
    </location>
</feature>
<feature type="domain" description="GIT Spa2 homology (SHD)" evidence="4">
    <location>
        <begin position="184"/>
        <end position="214"/>
    </location>
</feature>
<dbReference type="Pfam" id="PF08518">
    <property type="entry name" value="GIT_SHD"/>
    <property type="match status" value="2"/>
</dbReference>
<accession>J9VIP7</accession>
<feature type="compositionally biased region" description="Basic and acidic residues" evidence="3">
    <location>
        <begin position="847"/>
        <end position="859"/>
    </location>
</feature>
<feature type="region of interest" description="Disordered" evidence="3">
    <location>
        <begin position="1014"/>
        <end position="1058"/>
    </location>
</feature>
<keyword evidence="2" id="KW-0175">Coiled coil</keyword>
<feature type="compositionally biased region" description="Polar residues" evidence="3">
    <location>
        <begin position="319"/>
        <end position="371"/>
    </location>
</feature>
<feature type="compositionally biased region" description="Polar residues" evidence="3">
    <location>
        <begin position="1037"/>
        <end position="1048"/>
    </location>
</feature>
<dbReference type="Gene3D" id="1.10.287.1490">
    <property type="match status" value="1"/>
</dbReference>
<feature type="compositionally biased region" description="Low complexity" evidence="3">
    <location>
        <begin position="952"/>
        <end position="976"/>
    </location>
</feature>
<feature type="region of interest" description="Disordered" evidence="3">
    <location>
        <begin position="434"/>
        <end position="495"/>
    </location>
</feature>
<dbReference type="GO" id="GO:0005078">
    <property type="term" value="F:MAP-kinase scaffold activity"/>
    <property type="evidence" value="ECO:0007669"/>
    <property type="project" value="TreeGrafter"/>
</dbReference>
<feature type="compositionally biased region" description="Basic and acidic residues" evidence="3">
    <location>
        <begin position="884"/>
        <end position="902"/>
    </location>
</feature>
<organism evidence="5 6">
    <name type="scientific">Cryptococcus neoformans (strain H99 / ATCC 208821 / CBS 10515 / FGSC 9487)</name>
    <name type="common">Cryptococcus neoformans var. grubii serotype A</name>
    <dbReference type="NCBI Taxonomy" id="235443"/>
    <lineage>
        <taxon>Eukaryota</taxon>
        <taxon>Fungi</taxon>
        <taxon>Dikarya</taxon>
        <taxon>Basidiomycota</taxon>
        <taxon>Agaricomycotina</taxon>
        <taxon>Tremellomycetes</taxon>
        <taxon>Tremellales</taxon>
        <taxon>Cryptococcaceae</taxon>
        <taxon>Cryptococcus</taxon>
        <taxon>Cryptococcus neoformans species complex</taxon>
    </lineage>
</organism>
<feature type="region of interest" description="Disordered" evidence="3">
    <location>
        <begin position="847"/>
        <end position="902"/>
    </location>
</feature>
<proteinExistence type="predicted"/>
<feature type="domain" description="GIT Spa2 homology (SHD)" evidence="4">
    <location>
        <begin position="237"/>
        <end position="267"/>
    </location>
</feature>
<feature type="region of interest" description="Disordered" evidence="3">
    <location>
        <begin position="127"/>
        <end position="155"/>
    </location>
</feature>
<dbReference type="GO" id="GO:1902716">
    <property type="term" value="C:cell cortex of growing cell tip"/>
    <property type="evidence" value="ECO:0007669"/>
    <property type="project" value="TreeGrafter"/>
</dbReference>
<dbReference type="PANTHER" id="PTHR21601:SF0">
    <property type="entry name" value="PROTEIN SPA2-RELATED"/>
    <property type="match status" value="1"/>
</dbReference>
<evidence type="ECO:0000259" key="4">
    <source>
        <dbReference type="SMART" id="SM00555"/>
    </source>
</evidence>
<dbReference type="Pfam" id="PF23742">
    <property type="entry name" value="VBS_C3G9"/>
    <property type="match status" value="1"/>
</dbReference>
<evidence type="ECO:0000313" key="5">
    <source>
        <dbReference type="EMBL" id="AFR94073.2"/>
    </source>
</evidence>
<protein>
    <recommendedName>
        <fullName evidence="4">GIT Spa2 homology (SHD) domain-containing protein</fullName>
    </recommendedName>
</protein>
<evidence type="ECO:0000256" key="3">
    <source>
        <dbReference type="SAM" id="MobiDB-lite"/>
    </source>
</evidence>
<reference evidence="5 6" key="1">
    <citation type="journal article" date="2014" name="PLoS Genet.">
        <title>Analysis of the genome and transcriptome of Cryptococcus neoformans var. grubii reveals complex RNA expression and microevolution leading to virulence attenuation.</title>
        <authorList>
            <person name="Janbon G."/>
            <person name="Ormerod K.L."/>
            <person name="Paulet D."/>
            <person name="Byrnes E.J.III."/>
            <person name="Yadav V."/>
            <person name="Chatterjee G."/>
            <person name="Mullapudi N."/>
            <person name="Hon C.C."/>
            <person name="Billmyre R.B."/>
            <person name="Brunel F."/>
            <person name="Bahn Y.S."/>
            <person name="Chen W."/>
            <person name="Chen Y."/>
            <person name="Chow E.W."/>
            <person name="Coppee J.Y."/>
            <person name="Floyd-Averette A."/>
            <person name="Gaillardin C."/>
            <person name="Gerik K.J."/>
            <person name="Goldberg J."/>
            <person name="Gonzalez-Hilarion S."/>
            <person name="Gujja S."/>
            <person name="Hamlin J.L."/>
            <person name="Hsueh Y.P."/>
            <person name="Ianiri G."/>
            <person name="Jones S."/>
            <person name="Kodira C.D."/>
            <person name="Kozubowski L."/>
            <person name="Lam W."/>
            <person name="Marra M."/>
            <person name="Mesner L.D."/>
            <person name="Mieczkowski P.A."/>
            <person name="Moyrand F."/>
            <person name="Nielsen K."/>
            <person name="Proux C."/>
            <person name="Rossignol T."/>
            <person name="Schein J.E."/>
            <person name="Sun S."/>
            <person name="Wollschlaeger C."/>
            <person name="Wood I.A."/>
            <person name="Zeng Q."/>
            <person name="Neuveglise C."/>
            <person name="Newlon C.S."/>
            <person name="Perfect J.R."/>
            <person name="Lodge J.K."/>
            <person name="Idnurm A."/>
            <person name="Stajich J.E."/>
            <person name="Kronstad J.W."/>
            <person name="Sanyal K."/>
            <person name="Heitman J."/>
            <person name="Fraser J.A."/>
            <person name="Cuomo C.A."/>
            <person name="Dietrich F.S."/>
        </authorList>
    </citation>
    <scope>NUCLEOTIDE SEQUENCE [LARGE SCALE GENOMIC DNA]</scope>
    <source>
        <strain evidence="6">H99 / ATCC 208821 / CBS 10515 / FGSC 9487</strain>
    </source>
</reference>
<feature type="compositionally biased region" description="Polar residues" evidence="3">
    <location>
        <begin position="925"/>
        <end position="951"/>
    </location>
</feature>
<dbReference type="OrthoDB" id="5588096at2759"/>
<feature type="compositionally biased region" description="Polar residues" evidence="3">
    <location>
        <begin position="978"/>
        <end position="991"/>
    </location>
</feature>
<feature type="region of interest" description="Disordered" evidence="3">
    <location>
        <begin position="919"/>
        <end position="996"/>
    </location>
</feature>
<dbReference type="Pfam" id="PF12205">
    <property type="entry name" value="GIT1_C"/>
    <property type="match status" value="1"/>
</dbReference>
<dbReference type="InterPro" id="IPR056439">
    <property type="entry name" value="VBS_C3G9"/>
</dbReference>
<dbReference type="PANTHER" id="PTHR21601">
    <property type="entry name" value="SPA2 PROTEIN"/>
    <property type="match status" value="1"/>
</dbReference>
<dbReference type="InterPro" id="IPR039892">
    <property type="entry name" value="Spa2/Sph1"/>
</dbReference>
<feature type="compositionally biased region" description="Basic and acidic residues" evidence="3">
    <location>
        <begin position="474"/>
        <end position="495"/>
    </location>
</feature>
<evidence type="ECO:0000256" key="1">
    <source>
        <dbReference type="ARBA" id="ARBA00022737"/>
    </source>
</evidence>
<name>J9VIP7_CRYN9</name>
<dbReference type="InterPro" id="IPR013724">
    <property type="entry name" value="GIT_SHD"/>
</dbReference>
<feature type="region of interest" description="Disordered" evidence="3">
    <location>
        <begin position="267"/>
        <end position="407"/>
    </location>
</feature>
<dbReference type="RefSeq" id="XP_012047967.1">
    <property type="nucleotide sequence ID" value="XM_012192577.1"/>
</dbReference>
<dbReference type="GeneID" id="23890399"/>